<name>A0A2A2G8N1_9BACT</name>
<sequence>MTEKRTRRKFSKEYKLDVITQSYQRDNIKELADELGLRPELIYRWRTEYKEAPEESFPGNGIPKLSPEQAEVDRLRRELADARMERDILKKAIGIFTSRRG</sequence>
<evidence type="ECO:0008006" key="4">
    <source>
        <dbReference type="Google" id="ProtNLM"/>
    </source>
</evidence>
<accession>A0A2A2G8N1</accession>
<dbReference type="SUPFAM" id="SSF46689">
    <property type="entry name" value="Homeodomain-like"/>
    <property type="match status" value="1"/>
</dbReference>
<dbReference type="GO" id="GO:0003677">
    <property type="term" value="F:DNA binding"/>
    <property type="evidence" value="ECO:0007669"/>
    <property type="project" value="InterPro"/>
</dbReference>
<comment type="caution">
    <text evidence="2">The sequence shown here is derived from an EMBL/GenBank/DDBJ whole genome shotgun (WGS) entry which is preliminary data.</text>
</comment>
<feature type="coiled-coil region" evidence="1">
    <location>
        <begin position="65"/>
        <end position="92"/>
    </location>
</feature>
<dbReference type="Pfam" id="PF01527">
    <property type="entry name" value="HTH_Tnp_1"/>
    <property type="match status" value="1"/>
</dbReference>
<evidence type="ECO:0000313" key="2">
    <source>
        <dbReference type="EMBL" id="PAU93205.1"/>
    </source>
</evidence>
<dbReference type="AlphaFoldDB" id="A0A2A2G8N1"/>
<organism evidence="2 3">
    <name type="scientific">Fodinibius salipaludis</name>
    <dbReference type="NCBI Taxonomy" id="2032627"/>
    <lineage>
        <taxon>Bacteria</taxon>
        <taxon>Pseudomonadati</taxon>
        <taxon>Balneolota</taxon>
        <taxon>Balneolia</taxon>
        <taxon>Balneolales</taxon>
        <taxon>Balneolaceae</taxon>
        <taxon>Fodinibius</taxon>
    </lineage>
</organism>
<evidence type="ECO:0000256" key="1">
    <source>
        <dbReference type="SAM" id="Coils"/>
    </source>
</evidence>
<evidence type="ECO:0000313" key="3">
    <source>
        <dbReference type="Proteomes" id="UP000218831"/>
    </source>
</evidence>
<dbReference type="Proteomes" id="UP000218831">
    <property type="component" value="Unassembled WGS sequence"/>
</dbReference>
<keyword evidence="1" id="KW-0175">Coiled coil</keyword>
<dbReference type="InterPro" id="IPR009057">
    <property type="entry name" value="Homeodomain-like_sf"/>
</dbReference>
<dbReference type="InterPro" id="IPR002514">
    <property type="entry name" value="Transposase_8"/>
</dbReference>
<keyword evidence="3" id="KW-1185">Reference proteome</keyword>
<dbReference type="OrthoDB" id="884299at2"/>
<dbReference type="EMBL" id="NSKE01000009">
    <property type="protein sequence ID" value="PAU93205.1"/>
    <property type="molecule type" value="Genomic_DNA"/>
</dbReference>
<gene>
    <name evidence="2" type="ORF">CK503_12330</name>
</gene>
<protein>
    <recommendedName>
        <fullName evidence="4">Transposase</fullName>
    </recommendedName>
</protein>
<dbReference type="GO" id="GO:0004803">
    <property type="term" value="F:transposase activity"/>
    <property type="evidence" value="ECO:0007669"/>
    <property type="project" value="InterPro"/>
</dbReference>
<dbReference type="GO" id="GO:0006313">
    <property type="term" value="P:DNA transposition"/>
    <property type="evidence" value="ECO:0007669"/>
    <property type="project" value="InterPro"/>
</dbReference>
<dbReference type="RefSeq" id="WP_095607132.1">
    <property type="nucleotide sequence ID" value="NZ_NSKE01000009.1"/>
</dbReference>
<proteinExistence type="predicted"/>
<dbReference type="Gene3D" id="1.10.10.60">
    <property type="entry name" value="Homeodomain-like"/>
    <property type="match status" value="1"/>
</dbReference>
<reference evidence="2 3" key="1">
    <citation type="submission" date="2017-08" db="EMBL/GenBank/DDBJ databases">
        <title>Aliifodinibius alkalisoli sp. nov., isolated from saline alkaline soil.</title>
        <authorList>
            <person name="Liu D."/>
            <person name="Zhang G."/>
        </authorList>
    </citation>
    <scope>NUCLEOTIDE SEQUENCE [LARGE SCALE GENOMIC DNA]</scope>
    <source>
        <strain evidence="2 3">WN023</strain>
    </source>
</reference>